<dbReference type="SUPFAM" id="SSF101941">
    <property type="entry name" value="NAC domain"/>
    <property type="match status" value="1"/>
</dbReference>
<evidence type="ECO:0000256" key="2">
    <source>
        <dbReference type="ARBA" id="ARBA00023015"/>
    </source>
</evidence>
<evidence type="ECO:0000256" key="5">
    <source>
        <dbReference type="ARBA" id="ARBA00023242"/>
    </source>
</evidence>
<gene>
    <name evidence="7" type="ORF">CASFOL_025979</name>
</gene>
<keyword evidence="8" id="KW-1185">Reference proteome</keyword>
<evidence type="ECO:0000256" key="1">
    <source>
        <dbReference type="ARBA" id="ARBA00004123"/>
    </source>
</evidence>
<keyword evidence="2" id="KW-0805">Transcription regulation</keyword>
<evidence type="ECO:0000259" key="6">
    <source>
        <dbReference type="PROSITE" id="PS51005"/>
    </source>
</evidence>
<organism evidence="7 8">
    <name type="scientific">Castilleja foliolosa</name>
    <dbReference type="NCBI Taxonomy" id="1961234"/>
    <lineage>
        <taxon>Eukaryota</taxon>
        <taxon>Viridiplantae</taxon>
        <taxon>Streptophyta</taxon>
        <taxon>Embryophyta</taxon>
        <taxon>Tracheophyta</taxon>
        <taxon>Spermatophyta</taxon>
        <taxon>Magnoliopsida</taxon>
        <taxon>eudicotyledons</taxon>
        <taxon>Gunneridae</taxon>
        <taxon>Pentapetalae</taxon>
        <taxon>asterids</taxon>
        <taxon>lamiids</taxon>
        <taxon>Lamiales</taxon>
        <taxon>Orobanchaceae</taxon>
        <taxon>Pedicularideae</taxon>
        <taxon>Castillejinae</taxon>
        <taxon>Castilleja</taxon>
    </lineage>
</organism>
<comment type="subcellular location">
    <subcellularLocation>
        <location evidence="1">Nucleus</location>
    </subcellularLocation>
</comment>
<dbReference type="InterPro" id="IPR003441">
    <property type="entry name" value="NAC-dom"/>
</dbReference>
<protein>
    <recommendedName>
        <fullName evidence="6">NAC domain-containing protein</fullName>
    </recommendedName>
</protein>
<dbReference type="PROSITE" id="PS51005">
    <property type="entry name" value="NAC"/>
    <property type="match status" value="1"/>
</dbReference>
<proteinExistence type="predicted"/>
<evidence type="ECO:0000256" key="3">
    <source>
        <dbReference type="ARBA" id="ARBA00023125"/>
    </source>
</evidence>
<keyword evidence="3" id="KW-0238">DNA-binding</keyword>
<dbReference type="InterPro" id="IPR036093">
    <property type="entry name" value="NAC_dom_sf"/>
</dbReference>
<keyword evidence="4" id="KW-0804">Transcription</keyword>
<accession>A0ABD3CWF8</accession>
<dbReference type="Proteomes" id="UP001632038">
    <property type="component" value="Unassembled WGS sequence"/>
</dbReference>
<keyword evidence="5" id="KW-0539">Nucleus</keyword>
<evidence type="ECO:0000313" key="7">
    <source>
        <dbReference type="EMBL" id="KAL3632995.1"/>
    </source>
</evidence>
<dbReference type="Gene3D" id="2.170.150.80">
    <property type="entry name" value="NAC domain"/>
    <property type="match status" value="1"/>
</dbReference>
<feature type="domain" description="NAC" evidence="6">
    <location>
        <begin position="4"/>
        <end position="158"/>
    </location>
</feature>
<dbReference type="GO" id="GO:0003677">
    <property type="term" value="F:DNA binding"/>
    <property type="evidence" value="ECO:0007669"/>
    <property type="project" value="UniProtKB-KW"/>
</dbReference>
<comment type="caution">
    <text evidence="7">The sequence shown here is derived from an EMBL/GenBank/DDBJ whole genome shotgun (WGS) entry which is preliminary data.</text>
</comment>
<evidence type="ECO:0000256" key="4">
    <source>
        <dbReference type="ARBA" id="ARBA00023163"/>
    </source>
</evidence>
<reference evidence="8" key="1">
    <citation type="journal article" date="2024" name="IScience">
        <title>Strigolactones Initiate the Formation of Haustorium-like Structures in Castilleja.</title>
        <authorList>
            <person name="Buerger M."/>
            <person name="Peterson D."/>
            <person name="Chory J."/>
        </authorList>
    </citation>
    <scope>NUCLEOTIDE SEQUENCE [LARGE SCALE GENOMIC DNA]</scope>
</reference>
<evidence type="ECO:0000313" key="8">
    <source>
        <dbReference type="Proteomes" id="UP001632038"/>
    </source>
</evidence>
<dbReference type="GO" id="GO:0005634">
    <property type="term" value="C:nucleus"/>
    <property type="evidence" value="ECO:0007669"/>
    <property type="project" value="UniProtKB-SubCell"/>
</dbReference>
<name>A0ABD3CWF8_9LAMI</name>
<dbReference type="PANTHER" id="PTHR31989">
    <property type="entry name" value="NAC DOMAIN-CONTAINING PROTEIN 82-RELATED"/>
    <property type="match status" value="1"/>
</dbReference>
<dbReference type="AlphaFoldDB" id="A0ABD3CWF8"/>
<dbReference type="EMBL" id="JAVIJP010000032">
    <property type="protein sequence ID" value="KAL3632995.1"/>
    <property type="molecule type" value="Genomic_DNA"/>
</dbReference>
<dbReference type="Pfam" id="PF02365">
    <property type="entry name" value="NAM"/>
    <property type="match status" value="1"/>
</dbReference>
<sequence>MASYPLGFRFHPSEEEMMKYLLQKVTQTLPCNVDNFIGTADLYGHKEPWDIFGGDSEDKERYFFTELKKVGKKKPGQRISRNVGDGYWSNKGQKSPIYGTNREGIVGYKRCFRYERKKDDNYDRSGIWLLKEYVLADNVKRRVKEEFQDYALCVLKRKEKGKGSSGRKNNDGQEDVAELEDFMESILNNNSTCSIVAPADPMVTVRDDESMPIDDDWIMKVLDSDDRQEDMMLAVAPPDPMVAVTDDDSLPIDDDWIMKVLNFDDGQKDGESNDKMPPPVSCI</sequence>